<dbReference type="NCBIfam" id="TIGR03156">
    <property type="entry name" value="GTP_HflX"/>
    <property type="match status" value="1"/>
</dbReference>
<dbReference type="PIRSF" id="PIRSF006809">
    <property type="entry name" value="GTP-binding_hflX_prd"/>
    <property type="match status" value="1"/>
</dbReference>
<evidence type="ECO:0000256" key="6">
    <source>
        <dbReference type="HAMAP-Rule" id="MF_00900"/>
    </source>
</evidence>
<dbReference type="HAMAP" id="MF_00900">
    <property type="entry name" value="GTPase_HflX"/>
    <property type="match status" value="1"/>
</dbReference>
<feature type="binding site" evidence="7">
    <location>
        <begin position="339"/>
        <end position="341"/>
    </location>
    <ligand>
        <name>GTP</name>
        <dbReference type="ChEBI" id="CHEBI:37565"/>
    </ligand>
</feature>
<dbReference type="InterPro" id="IPR042108">
    <property type="entry name" value="GTPase_HflX_N_sf"/>
</dbReference>
<dbReference type="GO" id="GO:0046872">
    <property type="term" value="F:metal ion binding"/>
    <property type="evidence" value="ECO:0007669"/>
    <property type="project" value="UniProtKB-KW"/>
</dbReference>
<dbReference type="GO" id="GO:0005737">
    <property type="term" value="C:cytoplasm"/>
    <property type="evidence" value="ECO:0007669"/>
    <property type="project" value="UniProtKB-SubCell"/>
</dbReference>
<dbReference type="Proteomes" id="UP000319836">
    <property type="component" value="Unassembled WGS sequence"/>
</dbReference>
<feature type="domain" description="Hflx-type G" evidence="9">
    <location>
        <begin position="196"/>
        <end position="365"/>
    </location>
</feature>
<dbReference type="GO" id="GO:0043022">
    <property type="term" value="F:ribosome binding"/>
    <property type="evidence" value="ECO:0007669"/>
    <property type="project" value="TreeGrafter"/>
</dbReference>
<dbReference type="FunFam" id="3.40.50.11060:FF:000001">
    <property type="entry name" value="GTPase HflX"/>
    <property type="match status" value="1"/>
</dbReference>
<reference evidence="10 11" key="1">
    <citation type="journal article" date="2019" name="Nat. Microbiol.">
        <title>Mediterranean grassland soil C-N compound turnover is dependent on rainfall and depth, and is mediated by genomically divergent microorganisms.</title>
        <authorList>
            <person name="Diamond S."/>
            <person name="Andeer P.F."/>
            <person name="Li Z."/>
            <person name="Crits-Christoph A."/>
            <person name="Burstein D."/>
            <person name="Anantharaman K."/>
            <person name="Lane K.R."/>
            <person name="Thomas B.C."/>
            <person name="Pan C."/>
            <person name="Northen T.R."/>
            <person name="Banfield J.F."/>
        </authorList>
    </citation>
    <scope>NUCLEOTIDE SEQUENCE [LARGE SCALE GENOMIC DNA]</scope>
    <source>
        <strain evidence="10">WS_10</strain>
    </source>
</reference>
<dbReference type="Gene3D" id="6.10.250.2860">
    <property type="match status" value="1"/>
</dbReference>
<evidence type="ECO:0000256" key="5">
    <source>
        <dbReference type="ARBA" id="ARBA00023134"/>
    </source>
</evidence>
<sequence length="365" mass="40546">MVNPPRRERAVLVGHAGRNGRRVERSLEELALLADTAGALVTDRVVQRRGALHPATFVGRGKLDEIKAQVGARGADLAIFDDDLSPAQVRNLEKALAVKVIDRSELILDMFARRARTRESRLQVELAQLEYTLPRLTGMWKHLERQAGGIGTRGPGETQLEVDRRRVRERIATLKRALQGVARERDVQSRRRRGEFRTALVGYTNAGKSTLFNALTHAHVLVEDRLFATLDSTTRKMVSPDRTAALVTDTVGFIRKLPHHLVASFRSTLMETTQADLLLHVVDASDPEFRDQMAAVEAVLDQIVERPRPALLVFNKADRIDAEFAAGLRVEFPGSFVVSAQVGDGVGALRVELWDQAALARRRAS</sequence>
<feature type="binding site" evidence="7">
    <location>
        <begin position="202"/>
        <end position="209"/>
    </location>
    <ligand>
        <name>GTP</name>
        <dbReference type="ChEBI" id="CHEBI:37565"/>
    </ligand>
</feature>
<proteinExistence type="inferred from homology"/>
<evidence type="ECO:0000256" key="4">
    <source>
        <dbReference type="ARBA" id="ARBA00022842"/>
    </source>
</evidence>
<evidence type="ECO:0000256" key="2">
    <source>
        <dbReference type="ARBA" id="ARBA00022723"/>
    </source>
</evidence>
<dbReference type="AlphaFoldDB" id="A0A538U441"/>
<dbReference type="Gene3D" id="3.40.50.300">
    <property type="entry name" value="P-loop containing nucleotide triphosphate hydrolases"/>
    <property type="match status" value="1"/>
</dbReference>
<feature type="binding site" evidence="7">
    <location>
        <begin position="315"/>
        <end position="318"/>
    </location>
    <ligand>
        <name>GTP</name>
        <dbReference type="ChEBI" id="CHEBI:37565"/>
    </ligand>
</feature>
<dbReference type="PROSITE" id="PS51705">
    <property type="entry name" value="G_HFLX"/>
    <property type="match status" value="1"/>
</dbReference>
<dbReference type="InterPro" id="IPR027417">
    <property type="entry name" value="P-loop_NTPase"/>
</dbReference>
<dbReference type="InterPro" id="IPR032305">
    <property type="entry name" value="GTP-bd_M"/>
</dbReference>
<evidence type="ECO:0000256" key="8">
    <source>
        <dbReference type="PIRSR" id="PIRSR006809-2"/>
    </source>
</evidence>
<comment type="similarity">
    <text evidence="6">Belongs to the TRAFAC class OBG-HflX-like GTPase superfamily. HflX GTPase family.</text>
</comment>
<dbReference type="Gene3D" id="3.40.50.11060">
    <property type="entry name" value="GTPase HflX, N-terminal domain"/>
    <property type="match status" value="1"/>
</dbReference>
<comment type="caution">
    <text evidence="10">The sequence shown here is derived from an EMBL/GenBank/DDBJ whole genome shotgun (WGS) entry which is preliminary data.</text>
</comment>
<gene>
    <name evidence="6 10" type="primary">hflX</name>
    <name evidence="10" type="ORF">E6K80_07930</name>
</gene>
<dbReference type="InterPro" id="IPR016496">
    <property type="entry name" value="GTPase_HflX"/>
</dbReference>
<keyword evidence="3 6" id="KW-0547">Nucleotide-binding</keyword>
<dbReference type="Pfam" id="PF01926">
    <property type="entry name" value="MMR_HSR1"/>
    <property type="match status" value="1"/>
</dbReference>
<keyword evidence="5 6" id="KW-0342">GTP-binding</keyword>
<dbReference type="Pfam" id="PF13167">
    <property type="entry name" value="GTP-bdg_N"/>
    <property type="match status" value="1"/>
</dbReference>
<dbReference type="InterPro" id="IPR030394">
    <property type="entry name" value="G_HFLX_dom"/>
</dbReference>
<comment type="subunit">
    <text evidence="6">Monomer. Associates with the 50S ribosomal subunit.</text>
</comment>
<dbReference type="CDD" id="cd01878">
    <property type="entry name" value="HflX"/>
    <property type="match status" value="1"/>
</dbReference>
<dbReference type="PANTHER" id="PTHR10229:SF0">
    <property type="entry name" value="GTP-BINDING PROTEIN 6-RELATED"/>
    <property type="match status" value="1"/>
</dbReference>
<feature type="binding site" evidence="8">
    <location>
        <position position="229"/>
    </location>
    <ligand>
        <name>Mg(2+)</name>
        <dbReference type="ChEBI" id="CHEBI:18420"/>
    </ligand>
</feature>
<comment type="subcellular location">
    <subcellularLocation>
        <location evidence="6">Cytoplasm</location>
    </subcellularLocation>
    <text evidence="6">May associate with membranes.</text>
</comment>
<keyword evidence="1 6" id="KW-0963">Cytoplasm</keyword>
<evidence type="ECO:0000256" key="7">
    <source>
        <dbReference type="PIRSR" id="PIRSR006809-1"/>
    </source>
</evidence>
<evidence type="ECO:0000256" key="1">
    <source>
        <dbReference type="ARBA" id="ARBA00022490"/>
    </source>
</evidence>
<dbReference type="GO" id="GO:0003924">
    <property type="term" value="F:GTPase activity"/>
    <property type="evidence" value="ECO:0007669"/>
    <property type="project" value="UniProtKB-UniRule"/>
</dbReference>
<dbReference type="PRINTS" id="PR00326">
    <property type="entry name" value="GTP1OBG"/>
</dbReference>
<organism evidence="10 11">
    <name type="scientific">Eiseniibacteriota bacterium</name>
    <dbReference type="NCBI Taxonomy" id="2212470"/>
    <lineage>
        <taxon>Bacteria</taxon>
        <taxon>Candidatus Eiseniibacteriota</taxon>
    </lineage>
</organism>
<keyword evidence="4 8" id="KW-0460">Magnesium</keyword>
<dbReference type="EMBL" id="VBPA01000189">
    <property type="protein sequence ID" value="TMQ70657.1"/>
    <property type="molecule type" value="Genomic_DNA"/>
</dbReference>
<comment type="cofactor">
    <cofactor evidence="8">
        <name>Mg(2+)</name>
        <dbReference type="ChEBI" id="CHEBI:18420"/>
    </cofactor>
</comment>
<evidence type="ECO:0000256" key="3">
    <source>
        <dbReference type="ARBA" id="ARBA00022741"/>
    </source>
</evidence>
<comment type="function">
    <text evidence="6">GTPase that associates with the 50S ribosomal subunit and may have a role during protein synthesis or ribosome biogenesis.</text>
</comment>
<dbReference type="GO" id="GO:0005525">
    <property type="term" value="F:GTP binding"/>
    <property type="evidence" value="ECO:0007669"/>
    <property type="project" value="UniProtKB-UniRule"/>
</dbReference>
<dbReference type="InterPro" id="IPR006073">
    <property type="entry name" value="GTP-bd"/>
</dbReference>
<keyword evidence="2 8" id="KW-0479">Metal-binding</keyword>
<accession>A0A538U441</accession>
<feature type="binding site" evidence="8">
    <location>
        <position position="209"/>
    </location>
    <ligand>
        <name>Mg(2+)</name>
        <dbReference type="ChEBI" id="CHEBI:18420"/>
    </ligand>
</feature>
<protein>
    <recommendedName>
        <fullName evidence="6">GTPase HflX</fullName>
    </recommendedName>
    <alternativeName>
        <fullName evidence="6">GTP-binding protein HflX</fullName>
    </alternativeName>
</protein>
<evidence type="ECO:0000259" key="9">
    <source>
        <dbReference type="PROSITE" id="PS51705"/>
    </source>
</evidence>
<dbReference type="InterPro" id="IPR025121">
    <property type="entry name" value="GTPase_HflX_N"/>
</dbReference>
<feature type="binding site" evidence="7">
    <location>
        <begin position="249"/>
        <end position="252"/>
    </location>
    <ligand>
        <name>GTP</name>
        <dbReference type="ChEBI" id="CHEBI:37565"/>
    </ligand>
</feature>
<evidence type="ECO:0000313" key="11">
    <source>
        <dbReference type="Proteomes" id="UP000319836"/>
    </source>
</evidence>
<name>A0A538U441_UNCEI</name>
<dbReference type="SUPFAM" id="SSF52540">
    <property type="entry name" value="P-loop containing nucleoside triphosphate hydrolases"/>
    <property type="match status" value="1"/>
</dbReference>
<feature type="binding site" evidence="7">
    <location>
        <begin position="227"/>
        <end position="231"/>
    </location>
    <ligand>
        <name>GTP</name>
        <dbReference type="ChEBI" id="CHEBI:37565"/>
    </ligand>
</feature>
<dbReference type="PANTHER" id="PTHR10229">
    <property type="entry name" value="GTP-BINDING PROTEIN HFLX"/>
    <property type="match status" value="1"/>
</dbReference>
<evidence type="ECO:0000313" key="10">
    <source>
        <dbReference type="EMBL" id="TMQ70657.1"/>
    </source>
</evidence>
<dbReference type="Pfam" id="PF16360">
    <property type="entry name" value="GTP-bdg_M"/>
    <property type="match status" value="1"/>
</dbReference>